<dbReference type="KEGG" id="psty:BFS30_22395"/>
<keyword evidence="3" id="KW-1185">Reference proteome</keyword>
<evidence type="ECO:0000313" key="2">
    <source>
        <dbReference type="EMBL" id="AOM79664.1"/>
    </source>
</evidence>
<gene>
    <name evidence="2" type="ORF">BFS30_22395</name>
</gene>
<organism evidence="2 3">
    <name type="scientific">Pedobacter steynii</name>
    <dbReference type="NCBI Taxonomy" id="430522"/>
    <lineage>
        <taxon>Bacteria</taxon>
        <taxon>Pseudomonadati</taxon>
        <taxon>Bacteroidota</taxon>
        <taxon>Sphingobacteriia</taxon>
        <taxon>Sphingobacteriales</taxon>
        <taxon>Sphingobacteriaceae</taxon>
        <taxon>Pedobacter</taxon>
    </lineage>
</organism>
<protein>
    <submittedName>
        <fullName evidence="2">Uncharacterized protein</fullName>
    </submittedName>
</protein>
<evidence type="ECO:0000256" key="1">
    <source>
        <dbReference type="SAM" id="Phobius"/>
    </source>
</evidence>
<feature type="transmembrane region" description="Helical" evidence="1">
    <location>
        <begin position="7"/>
        <end position="24"/>
    </location>
</feature>
<feature type="transmembrane region" description="Helical" evidence="1">
    <location>
        <begin position="36"/>
        <end position="55"/>
    </location>
</feature>
<dbReference type="Proteomes" id="UP000094313">
    <property type="component" value="Chromosome"/>
</dbReference>
<keyword evidence="1" id="KW-1133">Transmembrane helix</keyword>
<dbReference type="AlphaFoldDB" id="A0A1D7QLW6"/>
<proteinExistence type="predicted"/>
<dbReference type="RefSeq" id="WP_069381326.1">
    <property type="nucleotide sequence ID" value="NZ_CP017141.1"/>
</dbReference>
<keyword evidence="1" id="KW-0812">Transmembrane</keyword>
<evidence type="ECO:0000313" key="3">
    <source>
        <dbReference type="Proteomes" id="UP000094313"/>
    </source>
</evidence>
<reference evidence="2 3" key="1">
    <citation type="submission" date="2016-08" db="EMBL/GenBank/DDBJ databases">
        <authorList>
            <person name="Seilhamer J.J."/>
        </authorList>
    </citation>
    <scope>NUCLEOTIDE SEQUENCE [LARGE SCALE GENOMIC DNA]</scope>
    <source>
        <strain evidence="2 3">DX4</strain>
    </source>
</reference>
<sequence>MKNKQDSVSLPYWILVVILGIATYKQIDFANLNFKNTGLGIVYLLTFIATIFLIVKKKKSNS</sequence>
<name>A0A1D7QLW6_9SPHI</name>
<keyword evidence="1" id="KW-0472">Membrane</keyword>
<accession>A0A1D7QLW6</accession>
<dbReference type="EMBL" id="CP017141">
    <property type="protein sequence ID" value="AOM79664.1"/>
    <property type="molecule type" value="Genomic_DNA"/>
</dbReference>
<dbReference type="OrthoDB" id="966098at2"/>